<evidence type="ECO:0000313" key="4">
    <source>
        <dbReference type="Proteomes" id="UP000054560"/>
    </source>
</evidence>
<dbReference type="Gene3D" id="3.30.70.270">
    <property type="match status" value="1"/>
</dbReference>
<dbReference type="GO" id="GO:0042276">
    <property type="term" value="P:error-prone translesion synthesis"/>
    <property type="evidence" value="ECO:0007669"/>
    <property type="project" value="TreeGrafter"/>
</dbReference>
<proteinExistence type="inferred from homology"/>
<keyword evidence="4" id="KW-1185">Reference proteome</keyword>
<gene>
    <name evidence="3" type="ORF">SARC_15193</name>
</gene>
<dbReference type="PANTHER" id="PTHR11076:SF33">
    <property type="entry name" value="DNA POLYMERASE KAPPA"/>
    <property type="match status" value="1"/>
</dbReference>
<reference evidence="3 4" key="1">
    <citation type="submission" date="2011-02" db="EMBL/GenBank/DDBJ databases">
        <title>The Genome Sequence of Sphaeroforma arctica JP610.</title>
        <authorList>
            <consortium name="The Broad Institute Genome Sequencing Platform"/>
            <person name="Russ C."/>
            <person name="Cuomo C."/>
            <person name="Young S.K."/>
            <person name="Zeng Q."/>
            <person name="Gargeya S."/>
            <person name="Alvarado L."/>
            <person name="Berlin A."/>
            <person name="Chapman S.B."/>
            <person name="Chen Z."/>
            <person name="Freedman E."/>
            <person name="Gellesch M."/>
            <person name="Goldberg J."/>
            <person name="Griggs A."/>
            <person name="Gujja S."/>
            <person name="Heilman E."/>
            <person name="Heiman D."/>
            <person name="Howarth C."/>
            <person name="Mehta T."/>
            <person name="Neiman D."/>
            <person name="Pearson M."/>
            <person name="Roberts A."/>
            <person name="Saif S."/>
            <person name="Shea T."/>
            <person name="Shenoy N."/>
            <person name="Sisk P."/>
            <person name="Stolte C."/>
            <person name="Sykes S."/>
            <person name="White J."/>
            <person name="Yandava C."/>
            <person name="Burger G."/>
            <person name="Gray M.W."/>
            <person name="Holland P.W.H."/>
            <person name="King N."/>
            <person name="Lang F.B.F."/>
            <person name="Roger A.J."/>
            <person name="Ruiz-Trillo I."/>
            <person name="Haas B."/>
            <person name="Nusbaum C."/>
            <person name="Birren B."/>
        </authorList>
    </citation>
    <scope>NUCLEOTIDE SEQUENCE [LARGE SCALE GENOMIC DNA]</scope>
    <source>
        <strain evidence="3 4">JP610</strain>
    </source>
</reference>
<dbReference type="PANTHER" id="PTHR11076">
    <property type="entry name" value="DNA REPAIR POLYMERASE UMUC / TRANSFERASE FAMILY MEMBER"/>
    <property type="match status" value="1"/>
</dbReference>
<dbReference type="SUPFAM" id="SSF56672">
    <property type="entry name" value="DNA/RNA polymerases"/>
    <property type="match status" value="1"/>
</dbReference>
<comment type="similarity">
    <text evidence="1">Belongs to the DNA polymerase type-Y family.</text>
</comment>
<evidence type="ECO:0000259" key="2">
    <source>
        <dbReference type="PROSITE" id="PS50173"/>
    </source>
</evidence>
<dbReference type="AlphaFoldDB" id="A0A0L0F684"/>
<dbReference type="GO" id="GO:0006281">
    <property type="term" value="P:DNA repair"/>
    <property type="evidence" value="ECO:0007669"/>
    <property type="project" value="InterPro"/>
</dbReference>
<dbReference type="InterPro" id="IPR050116">
    <property type="entry name" value="DNA_polymerase-Y"/>
</dbReference>
<accession>A0A0L0F684</accession>
<dbReference type="RefSeq" id="XP_014146159.1">
    <property type="nucleotide sequence ID" value="XM_014290684.1"/>
</dbReference>
<dbReference type="InterPro" id="IPR001126">
    <property type="entry name" value="UmuC"/>
</dbReference>
<dbReference type="InterPro" id="IPR043128">
    <property type="entry name" value="Rev_trsase/Diguanyl_cyclase"/>
</dbReference>
<sequence>ITCSAGITANRMLSKVCSDLNKPNGQYSLHRTREAILAFLQPLPIRKISGIGKVSEQILNGLGITTCGEMVGILVQISVRHMFRFHVSDKI</sequence>
<dbReference type="Proteomes" id="UP000054560">
    <property type="component" value="Unassembled WGS sequence"/>
</dbReference>
<protein>
    <recommendedName>
        <fullName evidence="2">UmuC domain-containing protein</fullName>
    </recommendedName>
</protein>
<dbReference type="EMBL" id="KQ247336">
    <property type="protein sequence ID" value="KNC72257.1"/>
    <property type="molecule type" value="Genomic_DNA"/>
</dbReference>
<dbReference type="InterPro" id="IPR043502">
    <property type="entry name" value="DNA/RNA_pol_sf"/>
</dbReference>
<dbReference type="OrthoDB" id="1747274at2759"/>
<dbReference type="GeneID" id="25915697"/>
<dbReference type="GO" id="GO:0003887">
    <property type="term" value="F:DNA-directed DNA polymerase activity"/>
    <property type="evidence" value="ECO:0007669"/>
    <property type="project" value="TreeGrafter"/>
</dbReference>
<dbReference type="GO" id="GO:0005634">
    <property type="term" value="C:nucleus"/>
    <property type="evidence" value="ECO:0007669"/>
    <property type="project" value="TreeGrafter"/>
</dbReference>
<dbReference type="InterPro" id="IPR024728">
    <property type="entry name" value="PolY_HhH_motif"/>
</dbReference>
<feature type="non-terminal residue" evidence="3">
    <location>
        <position position="1"/>
    </location>
</feature>
<name>A0A0L0F684_9EUKA</name>
<dbReference type="Gene3D" id="1.10.150.20">
    <property type="entry name" value="5' to 3' exonuclease, C-terminal subdomain"/>
    <property type="match status" value="1"/>
</dbReference>
<dbReference type="Pfam" id="PF11798">
    <property type="entry name" value="IMS_HHH"/>
    <property type="match status" value="1"/>
</dbReference>
<feature type="domain" description="UmuC" evidence="2">
    <location>
        <begin position="1"/>
        <end position="52"/>
    </location>
</feature>
<organism evidence="3 4">
    <name type="scientific">Sphaeroforma arctica JP610</name>
    <dbReference type="NCBI Taxonomy" id="667725"/>
    <lineage>
        <taxon>Eukaryota</taxon>
        <taxon>Ichthyosporea</taxon>
        <taxon>Ichthyophonida</taxon>
        <taxon>Sphaeroforma</taxon>
    </lineage>
</organism>
<evidence type="ECO:0000256" key="1">
    <source>
        <dbReference type="ARBA" id="ARBA00010945"/>
    </source>
</evidence>
<dbReference type="PROSITE" id="PS50173">
    <property type="entry name" value="UMUC"/>
    <property type="match status" value="1"/>
</dbReference>
<dbReference type="eggNOG" id="KOG2094">
    <property type="taxonomic scope" value="Eukaryota"/>
</dbReference>
<dbReference type="STRING" id="667725.A0A0L0F684"/>
<evidence type="ECO:0000313" key="3">
    <source>
        <dbReference type="EMBL" id="KNC72257.1"/>
    </source>
</evidence>